<organism evidence="1 2">
    <name type="scientific">Szabonella alba</name>
    <dbReference type="NCBI Taxonomy" id="2804194"/>
    <lineage>
        <taxon>Bacteria</taxon>
        <taxon>Pseudomonadati</taxon>
        <taxon>Pseudomonadota</taxon>
        <taxon>Alphaproteobacteria</taxon>
        <taxon>Rhodobacterales</taxon>
        <taxon>Paracoccaceae</taxon>
        <taxon>Szabonella</taxon>
    </lineage>
</organism>
<sequence length="88" mass="9381">MGVAEDLGDHLAQATLAAMDEIDDDRFYEKVGRIVGASSPTLQEAFMTSIRIRLAARRGQDFVVRALEAARSGAKAPDAPPDLSADGH</sequence>
<reference evidence="1" key="1">
    <citation type="submission" date="2021-01" db="EMBL/GenBank/DDBJ databases">
        <title>Tabrizicola alba sp. nov. a motile alkaliphilic bacterium isolated from a soda lake.</title>
        <authorList>
            <person name="Szuroczki S."/>
            <person name="Abbaszade G."/>
            <person name="Schumann P."/>
            <person name="Toth E."/>
        </authorList>
    </citation>
    <scope>NUCLEOTIDE SEQUENCE</scope>
    <source>
        <strain evidence="1">DMG-N-6</strain>
    </source>
</reference>
<comment type="caution">
    <text evidence="1">The sequence shown here is derived from an EMBL/GenBank/DDBJ whole genome shotgun (WGS) entry which is preliminary data.</text>
</comment>
<dbReference type="Proteomes" id="UP000648908">
    <property type="component" value="Unassembled WGS sequence"/>
</dbReference>
<gene>
    <name evidence="1" type="ORF">JL811_03825</name>
</gene>
<accession>A0A8K0V8N4</accession>
<dbReference type="AlphaFoldDB" id="A0A8K0V8N4"/>
<dbReference type="RefSeq" id="WP_202687001.1">
    <property type="nucleotide sequence ID" value="NZ_JAESVN010000001.1"/>
</dbReference>
<evidence type="ECO:0000313" key="1">
    <source>
        <dbReference type="EMBL" id="MBL4916341.1"/>
    </source>
</evidence>
<dbReference type="EMBL" id="JAESVN010000001">
    <property type="protein sequence ID" value="MBL4916341.1"/>
    <property type="molecule type" value="Genomic_DNA"/>
</dbReference>
<evidence type="ECO:0000313" key="2">
    <source>
        <dbReference type="Proteomes" id="UP000648908"/>
    </source>
</evidence>
<protein>
    <submittedName>
        <fullName evidence="1">Uncharacterized protein</fullName>
    </submittedName>
</protein>
<keyword evidence="2" id="KW-1185">Reference proteome</keyword>
<name>A0A8K0V8N4_9RHOB</name>
<proteinExistence type="predicted"/>